<dbReference type="EMBL" id="SMSJ01000004">
    <property type="protein sequence ID" value="TDH63614.1"/>
    <property type="molecule type" value="Genomic_DNA"/>
</dbReference>
<evidence type="ECO:0000313" key="3">
    <source>
        <dbReference type="EMBL" id="TDH63614.1"/>
    </source>
</evidence>
<comment type="caution">
    <text evidence="3">The sequence shown here is derived from an EMBL/GenBank/DDBJ whole genome shotgun (WGS) entry which is preliminary data.</text>
</comment>
<keyword evidence="4" id="KW-1185">Reference proteome</keyword>
<feature type="region of interest" description="Disordered" evidence="1">
    <location>
        <begin position="91"/>
        <end position="130"/>
    </location>
</feature>
<proteinExistence type="predicted"/>
<reference evidence="3 4" key="1">
    <citation type="journal article" date="2016" name="J. Microbiol.">
        <title>Dankookia rubra gen. nov., sp. nov., an alphaproteobacterium isolated from sediment of a shallow stream.</title>
        <authorList>
            <person name="Kim W.H."/>
            <person name="Kim D.H."/>
            <person name="Kang K."/>
            <person name="Ahn T.Y."/>
        </authorList>
    </citation>
    <scope>NUCLEOTIDE SEQUENCE [LARGE SCALE GENOMIC DNA]</scope>
    <source>
        <strain evidence="3 4">JCM30602</strain>
    </source>
</reference>
<gene>
    <name evidence="3" type="ORF">E2C06_04600</name>
</gene>
<dbReference type="AlphaFoldDB" id="A0A4R5QJN0"/>
<organism evidence="3 4">
    <name type="scientific">Dankookia rubra</name>
    <dbReference type="NCBI Taxonomy" id="1442381"/>
    <lineage>
        <taxon>Bacteria</taxon>
        <taxon>Pseudomonadati</taxon>
        <taxon>Pseudomonadota</taxon>
        <taxon>Alphaproteobacteria</taxon>
        <taxon>Acetobacterales</taxon>
        <taxon>Roseomonadaceae</taxon>
        <taxon>Dankookia</taxon>
    </lineage>
</organism>
<dbReference type="Pfam" id="PF13340">
    <property type="entry name" value="DUF4096"/>
    <property type="match status" value="1"/>
</dbReference>
<protein>
    <submittedName>
        <fullName evidence="3">Transposase</fullName>
    </submittedName>
</protein>
<dbReference type="Proteomes" id="UP000295096">
    <property type="component" value="Unassembled WGS sequence"/>
</dbReference>
<dbReference type="OrthoDB" id="7277254at2"/>
<feature type="domain" description="Insertion element IS402-like" evidence="2">
    <location>
        <begin position="8"/>
        <end position="59"/>
    </location>
</feature>
<feature type="compositionally biased region" description="Basic residues" evidence="1">
    <location>
        <begin position="91"/>
        <end position="101"/>
    </location>
</feature>
<evidence type="ECO:0000259" key="2">
    <source>
        <dbReference type="Pfam" id="PF13340"/>
    </source>
</evidence>
<sequence length="204" mass="21524">MMTRHDLAERRWEAILDLLPGRAGDPVRPAADNRALVDGVLWLRHCGACWSDMPARYGNGLGDGSQALRAAGPRRGPGAGVLDALQHARCRGPHDRRHPHPRPSGCRSGTGARSDRQIHRPPFGQGGASSGAEAVGNLLVMPGAGGVSRAEDPLNTAVLIICASSATAGQGGRRPPLPSFRRRRDLVLRPGLEIAGVVSLMQLA</sequence>
<evidence type="ECO:0000313" key="4">
    <source>
        <dbReference type="Proteomes" id="UP000295096"/>
    </source>
</evidence>
<dbReference type="InterPro" id="IPR025161">
    <property type="entry name" value="IS402-like_dom"/>
</dbReference>
<accession>A0A4R5QJN0</accession>
<name>A0A4R5QJN0_9PROT</name>
<evidence type="ECO:0000256" key="1">
    <source>
        <dbReference type="SAM" id="MobiDB-lite"/>
    </source>
</evidence>